<evidence type="ECO:0000313" key="1">
    <source>
        <dbReference type="EMBL" id="KAJ8131702.1"/>
    </source>
</evidence>
<accession>A0ACC2JWJ2</accession>
<keyword evidence="2" id="KW-1185">Reference proteome</keyword>
<dbReference type="Proteomes" id="UP001153332">
    <property type="component" value="Unassembled WGS sequence"/>
</dbReference>
<evidence type="ECO:0000313" key="2">
    <source>
        <dbReference type="Proteomes" id="UP001153332"/>
    </source>
</evidence>
<reference evidence="1" key="1">
    <citation type="submission" date="2022-12" db="EMBL/GenBank/DDBJ databases">
        <title>Genome Sequence of Lasiodiplodia mahajangana.</title>
        <authorList>
            <person name="Buettner E."/>
        </authorList>
    </citation>
    <scope>NUCLEOTIDE SEQUENCE</scope>
    <source>
        <strain evidence="1">VT137</strain>
    </source>
</reference>
<protein>
    <submittedName>
        <fullName evidence="1">Uncharacterized protein</fullName>
    </submittedName>
</protein>
<sequence>MSASSPVPAYLSNLLRVPERAKLEPADNRQIFDPDPSITNDKSEHDEPRRKRPRSHKTPSPQPEVISLLSSDEEDCVHVPEQVKKEIAARSGIGLELCLSCNVKAKMIVGSFDAHHFGEWWRVDGPVVVPCTDDVGVFGSPLSNEWALIQEHFHLGRKDILSLARKGIDVIFGGDEQKARLRDIMW</sequence>
<dbReference type="EMBL" id="JAPUUL010000243">
    <property type="protein sequence ID" value="KAJ8131702.1"/>
    <property type="molecule type" value="Genomic_DNA"/>
</dbReference>
<organism evidence="1 2">
    <name type="scientific">Lasiodiplodia mahajangana</name>
    <dbReference type="NCBI Taxonomy" id="1108764"/>
    <lineage>
        <taxon>Eukaryota</taxon>
        <taxon>Fungi</taxon>
        <taxon>Dikarya</taxon>
        <taxon>Ascomycota</taxon>
        <taxon>Pezizomycotina</taxon>
        <taxon>Dothideomycetes</taxon>
        <taxon>Dothideomycetes incertae sedis</taxon>
        <taxon>Botryosphaeriales</taxon>
        <taxon>Botryosphaeriaceae</taxon>
        <taxon>Lasiodiplodia</taxon>
    </lineage>
</organism>
<comment type="caution">
    <text evidence="1">The sequence shown here is derived from an EMBL/GenBank/DDBJ whole genome shotgun (WGS) entry which is preliminary data.</text>
</comment>
<proteinExistence type="predicted"/>
<gene>
    <name evidence="1" type="ORF">O1611_g1921</name>
</gene>
<name>A0ACC2JWJ2_9PEZI</name>